<comment type="similarity">
    <text evidence="5">Belongs to the ATG33 family.</text>
</comment>
<keyword evidence="4 6" id="KW-0472">Membrane</keyword>
<keyword evidence="3 6" id="KW-1133">Transmembrane helix</keyword>
<protein>
    <submittedName>
        <fullName evidence="7">Autophagy-related protein 33</fullName>
    </submittedName>
</protein>
<dbReference type="PANTHER" id="PTHR37278">
    <property type="entry name" value="AUTOPHAGY-RELATED PROTEIN 33-RELATED"/>
    <property type="match status" value="1"/>
</dbReference>
<organism evidence="7 8">
    <name type="scientific">Metschnikowia aff. pulcherrima</name>
    <dbReference type="NCBI Taxonomy" id="2163413"/>
    <lineage>
        <taxon>Eukaryota</taxon>
        <taxon>Fungi</taxon>
        <taxon>Dikarya</taxon>
        <taxon>Ascomycota</taxon>
        <taxon>Saccharomycotina</taxon>
        <taxon>Pichiomycetes</taxon>
        <taxon>Metschnikowiaceae</taxon>
        <taxon>Metschnikowia</taxon>
    </lineage>
</organism>
<evidence type="ECO:0000256" key="6">
    <source>
        <dbReference type="SAM" id="Phobius"/>
    </source>
</evidence>
<accession>A0A4P6XLX9</accession>
<keyword evidence="2 6" id="KW-0812">Transmembrane</keyword>
<feature type="transmembrane region" description="Helical" evidence="6">
    <location>
        <begin position="227"/>
        <end position="249"/>
    </location>
</feature>
<dbReference type="Proteomes" id="UP000292447">
    <property type="component" value="Chromosome II"/>
</dbReference>
<gene>
    <name evidence="7" type="primary">MPUL0B10320</name>
    <name evidence="7" type="ORF">METSCH_B10320</name>
</gene>
<evidence type="ECO:0000256" key="4">
    <source>
        <dbReference type="ARBA" id="ARBA00023136"/>
    </source>
</evidence>
<dbReference type="AlphaFoldDB" id="A0A4P6XLX9"/>
<dbReference type="GO" id="GO:0000422">
    <property type="term" value="P:autophagy of mitochondrion"/>
    <property type="evidence" value="ECO:0007669"/>
    <property type="project" value="TreeGrafter"/>
</dbReference>
<proteinExistence type="inferred from homology"/>
<keyword evidence="8" id="KW-1185">Reference proteome</keyword>
<evidence type="ECO:0000313" key="7">
    <source>
        <dbReference type="EMBL" id="QBM87819.1"/>
    </source>
</evidence>
<dbReference type="InterPro" id="IPR051668">
    <property type="entry name" value="ATG33"/>
</dbReference>
<reference evidence="8" key="1">
    <citation type="submission" date="2019-03" db="EMBL/GenBank/DDBJ databases">
        <title>Snf2 controls pulcherriminic acid biosynthesis and connects pigmentation and antifungal activity of the yeast Metschnikowia pulcherrima.</title>
        <authorList>
            <person name="Gore-Lloyd D."/>
            <person name="Sumann I."/>
            <person name="Brachmann A.O."/>
            <person name="Schneeberger K."/>
            <person name="Ortiz-Merino R.A."/>
            <person name="Moreno-Beltran M."/>
            <person name="Schlaefli M."/>
            <person name="Kirner P."/>
            <person name="Santos Kron A."/>
            <person name="Wolfe K.H."/>
            <person name="Piel J."/>
            <person name="Ahrens C.H."/>
            <person name="Henk D."/>
            <person name="Freimoser F.M."/>
        </authorList>
    </citation>
    <scope>NUCLEOTIDE SEQUENCE [LARGE SCALE GENOMIC DNA]</scope>
    <source>
        <strain evidence="8">APC 1.2</strain>
    </source>
</reference>
<evidence type="ECO:0000256" key="3">
    <source>
        <dbReference type="ARBA" id="ARBA00022989"/>
    </source>
</evidence>
<dbReference type="GO" id="GO:0016236">
    <property type="term" value="P:macroautophagy"/>
    <property type="evidence" value="ECO:0007669"/>
    <property type="project" value="TreeGrafter"/>
</dbReference>
<dbReference type="EMBL" id="CP034457">
    <property type="protein sequence ID" value="QBM87819.1"/>
    <property type="molecule type" value="Genomic_DNA"/>
</dbReference>
<comment type="subcellular location">
    <subcellularLocation>
        <location evidence="1">Membrane</location>
        <topology evidence="1">Multi-pass membrane protein</topology>
    </subcellularLocation>
</comment>
<dbReference type="GO" id="GO:0005741">
    <property type="term" value="C:mitochondrial outer membrane"/>
    <property type="evidence" value="ECO:0007669"/>
    <property type="project" value="TreeGrafter"/>
</dbReference>
<feature type="transmembrane region" description="Helical" evidence="6">
    <location>
        <begin position="93"/>
        <end position="110"/>
    </location>
</feature>
<name>A0A4P6XLX9_9ASCO</name>
<dbReference type="PANTHER" id="PTHR37278:SF1">
    <property type="entry name" value="AUTOPHAGY-RELATED PROTEIN 33-RELATED"/>
    <property type="match status" value="1"/>
</dbReference>
<evidence type="ECO:0000256" key="5">
    <source>
        <dbReference type="ARBA" id="ARBA00038013"/>
    </source>
</evidence>
<evidence type="ECO:0000313" key="8">
    <source>
        <dbReference type="Proteomes" id="UP000292447"/>
    </source>
</evidence>
<sequence>MGRCITIITLTGAASLGLLTGSLTYQSLKGIPDLIRQLNKQVSLKTASAEPILSLIRTNFTVFNVSNLVLASLSTWLFSTAYRHSPASGKHPYLIYSALGAPLTLFALYFQTGLKSCSILGPFSDGRLEQFLRVNYMKLSAKVEKKAAEIKGEEEKKDVAPKKAARNANEDENLDQSYIHISEESLDSSPETPVEVTQSNIEDEVEAALSKKERVQDLETVGSAYNVASVIAGVGFAICSIGVIGDLFFL</sequence>
<evidence type="ECO:0000256" key="1">
    <source>
        <dbReference type="ARBA" id="ARBA00004141"/>
    </source>
</evidence>
<feature type="transmembrane region" description="Helical" evidence="6">
    <location>
        <begin position="60"/>
        <end position="81"/>
    </location>
</feature>
<evidence type="ECO:0000256" key="2">
    <source>
        <dbReference type="ARBA" id="ARBA00022692"/>
    </source>
</evidence>